<protein>
    <submittedName>
        <fullName evidence="2">DUF2256 domain-containing protein</fullName>
    </submittedName>
</protein>
<accession>A0A418QX23</accession>
<sequence length="97" mass="11230">MGQRYAARQVANQKRAAEAPPRAHNRLSDPGRHFCVDRPHPVCFSPLTQRKGQLPTKLCLTCGRPFEWRKKWRNSWDEVKYCGEKCQRNRPKSPAAA</sequence>
<reference evidence="2 3" key="1">
    <citation type="submission" date="2018-09" db="EMBL/GenBank/DDBJ databases">
        <authorList>
            <person name="Zeman M."/>
            <person name="Pardy F."/>
        </authorList>
    </citation>
    <scope>NUCLEOTIDE SEQUENCE [LARGE SCALE GENOMIC DNA]</scope>
    <source>
        <strain evidence="2 3">CCM 8852</strain>
    </source>
</reference>
<evidence type="ECO:0000256" key="1">
    <source>
        <dbReference type="SAM" id="MobiDB-lite"/>
    </source>
</evidence>
<feature type="region of interest" description="Disordered" evidence="1">
    <location>
        <begin position="1"/>
        <end position="31"/>
    </location>
</feature>
<dbReference type="Proteomes" id="UP000284250">
    <property type="component" value="Unassembled WGS sequence"/>
</dbReference>
<evidence type="ECO:0000313" key="3">
    <source>
        <dbReference type="Proteomes" id="UP000284250"/>
    </source>
</evidence>
<dbReference type="PANTHER" id="PTHR37463">
    <property type="entry name" value="GSL3115 PROTEIN"/>
    <property type="match status" value="1"/>
</dbReference>
<reference evidence="2 3" key="2">
    <citation type="submission" date="2019-01" db="EMBL/GenBank/DDBJ databases">
        <title>Hymenobacter humicola sp. nov., isolated from soils in Antarctica.</title>
        <authorList>
            <person name="Sedlacek I."/>
            <person name="Holochova P."/>
            <person name="Kralova S."/>
            <person name="Pantucek R."/>
            <person name="Stankova E."/>
            <person name="Vrbovska V."/>
            <person name="Kristofova L."/>
            <person name="Svec P."/>
            <person name="Busse H.-J."/>
        </authorList>
    </citation>
    <scope>NUCLEOTIDE SEQUENCE [LARGE SCALE GENOMIC DNA]</scope>
    <source>
        <strain evidence="2 3">CCM 8852</strain>
    </source>
</reference>
<comment type="caution">
    <text evidence="2">The sequence shown here is derived from an EMBL/GenBank/DDBJ whole genome shotgun (WGS) entry which is preliminary data.</text>
</comment>
<keyword evidence="3" id="KW-1185">Reference proteome</keyword>
<dbReference type="AlphaFoldDB" id="A0A418QX23"/>
<dbReference type="EMBL" id="QYCN01000015">
    <property type="protein sequence ID" value="RIY09727.1"/>
    <property type="molecule type" value="Genomic_DNA"/>
</dbReference>
<name>A0A418QX23_9BACT</name>
<gene>
    <name evidence="2" type="ORF">D0T11_11125</name>
</gene>
<proteinExistence type="predicted"/>
<dbReference type="PANTHER" id="PTHR37463:SF1">
    <property type="entry name" value="DUF2256 DOMAIN-CONTAINING PROTEIN"/>
    <property type="match status" value="1"/>
</dbReference>
<dbReference type="Pfam" id="PF10013">
    <property type="entry name" value="DUF2256"/>
    <property type="match status" value="1"/>
</dbReference>
<dbReference type="InterPro" id="IPR017136">
    <property type="entry name" value="UCP037205"/>
</dbReference>
<evidence type="ECO:0000313" key="2">
    <source>
        <dbReference type="EMBL" id="RIY09727.1"/>
    </source>
</evidence>
<organism evidence="2 3">
    <name type="scientific">Hymenobacter rubripertinctus</name>
    <dbReference type="NCBI Taxonomy" id="2029981"/>
    <lineage>
        <taxon>Bacteria</taxon>
        <taxon>Pseudomonadati</taxon>
        <taxon>Bacteroidota</taxon>
        <taxon>Cytophagia</taxon>
        <taxon>Cytophagales</taxon>
        <taxon>Hymenobacteraceae</taxon>
        <taxon>Hymenobacter</taxon>
    </lineage>
</organism>
<dbReference type="OrthoDB" id="27194at2"/>